<evidence type="ECO:0000313" key="5">
    <source>
        <dbReference type="Proteomes" id="UP000759537"/>
    </source>
</evidence>
<accession>A0A9P5N0X3</accession>
<feature type="region of interest" description="Disordered" evidence="1">
    <location>
        <begin position="231"/>
        <end position="252"/>
    </location>
</feature>
<name>A0A9P5N0X3_9AGAM</name>
<proteinExistence type="predicted"/>
<dbReference type="EMBL" id="WHVB01000004">
    <property type="protein sequence ID" value="KAF8483662.1"/>
    <property type="molecule type" value="Genomic_DNA"/>
</dbReference>
<keyword evidence="4" id="KW-0808">Transferase</keyword>
<comment type="caution">
    <text evidence="4">The sequence shown here is derived from an EMBL/GenBank/DDBJ whole genome shotgun (WGS) entry which is preliminary data.</text>
</comment>
<reference evidence="4" key="1">
    <citation type="submission" date="2019-10" db="EMBL/GenBank/DDBJ databases">
        <authorList>
            <consortium name="DOE Joint Genome Institute"/>
            <person name="Kuo A."/>
            <person name="Miyauchi S."/>
            <person name="Kiss E."/>
            <person name="Drula E."/>
            <person name="Kohler A."/>
            <person name="Sanchez-Garcia M."/>
            <person name="Andreopoulos B."/>
            <person name="Barry K.W."/>
            <person name="Bonito G."/>
            <person name="Buee M."/>
            <person name="Carver A."/>
            <person name="Chen C."/>
            <person name="Cichocki N."/>
            <person name="Clum A."/>
            <person name="Culley D."/>
            <person name="Crous P.W."/>
            <person name="Fauchery L."/>
            <person name="Girlanda M."/>
            <person name="Hayes R."/>
            <person name="Keri Z."/>
            <person name="LaButti K."/>
            <person name="Lipzen A."/>
            <person name="Lombard V."/>
            <person name="Magnuson J."/>
            <person name="Maillard F."/>
            <person name="Morin E."/>
            <person name="Murat C."/>
            <person name="Nolan M."/>
            <person name="Ohm R."/>
            <person name="Pangilinan J."/>
            <person name="Pereira M."/>
            <person name="Perotto S."/>
            <person name="Peter M."/>
            <person name="Riley R."/>
            <person name="Sitrit Y."/>
            <person name="Stielow B."/>
            <person name="Szollosi G."/>
            <person name="Zifcakova L."/>
            <person name="Stursova M."/>
            <person name="Spatafora J.W."/>
            <person name="Tedersoo L."/>
            <person name="Vaario L.-M."/>
            <person name="Yamada A."/>
            <person name="Yan M."/>
            <person name="Wang P."/>
            <person name="Xu J."/>
            <person name="Bruns T."/>
            <person name="Baldrian P."/>
            <person name="Vilgalys R."/>
            <person name="Henrissat B."/>
            <person name="Grigoriev I.V."/>
            <person name="Hibbett D."/>
            <person name="Nagy L.G."/>
            <person name="Martin F.M."/>
        </authorList>
    </citation>
    <scope>NUCLEOTIDE SEQUENCE</scope>
    <source>
        <strain evidence="4">Prilba</strain>
    </source>
</reference>
<protein>
    <submittedName>
        <fullName evidence="4">Initiator tRNA phosphoribosyl transferase</fullName>
    </submittedName>
</protein>
<dbReference type="PANTHER" id="PTHR31811:SF0">
    <property type="entry name" value="TRNA A64-2'-O-RIBOSYLPHOSPHATE TRANSFERASE"/>
    <property type="match status" value="1"/>
</dbReference>
<dbReference type="InterPro" id="IPR007306">
    <property type="entry name" value="Rit1"/>
</dbReference>
<dbReference type="OrthoDB" id="45256at2759"/>
<organism evidence="4 5">
    <name type="scientific">Russula ochroleuca</name>
    <dbReference type="NCBI Taxonomy" id="152965"/>
    <lineage>
        <taxon>Eukaryota</taxon>
        <taxon>Fungi</taxon>
        <taxon>Dikarya</taxon>
        <taxon>Basidiomycota</taxon>
        <taxon>Agaricomycotina</taxon>
        <taxon>Agaricomycetes</taxon>
        <taxon>Russulales</taxon>
        <taxon>Russulaceae</taxon>
        <taxon>Russula</taxon>
    </lineage>
</organism>
<evidence type="ECO:0000256" key="1">
    <source>
        <dbReference type="SAM" id="MobiDB-lite"/>
    </source>
</evidence>
<dbReference type="AlphaFoldDB" id="A0A9P5N0X3"/>
<sequence>MQAHPTAHAYFKSTDGHHGNWAFNLRRPNIHLLSIAATHGGLIVVDSTRAGKRLPDALSKTVPIWCAVINRAARLRSLPSSSNIAADPDPDLDLDLDLRTPPGAVSPHEHAQIAARLEGWATTLADSSYALPELARPLRPLWITPASTRFPDIALDAPFLPVICVSASRAVEAGTERRVGGFSYVQGSGDDHELWGQGLTPQLFWKHRVELLTCSREELDAVVVKLVAAAAQESEQTPGSRDGLHGAGEWSTLPTPVLKVGGRVLLSTVADLPRELPAGVPGTCEPDSDGETETAFIIVHASNAAPADADNTQPKEPPRSHDGEVQPDAGAALGESEVTSRVLRMHLPLGRRAQHIFVHEVLPRAVSFASSHFGLGRKICIAGGDEGIGVALALLQLFFDDEGGLRGDLPSGAAASKSSVRTRLEWIIASQPRVNPSRTILKRVNDFLLSSHSAHRQDGAE</sequence>
<dbReference type="GO" id="GO:0043399">
    <property type="term" value="F:tRNA adenosine(64)-2'-O-ribosylphosphate transferase activity"/>
    <property type="evidence" value="ECO:0007669"/>
    <property type="project" value="InterPro"/>
</dbReference>
<keyword evidence="5" id="KW-1185">Reference proteome</keyword>
<dbReference type="InterPro" id="IPR033421">
    <property type="entry name" value="Rit1_DUSP-like"/>
</dbReference>
<gene>
    <name evidence="4" type="ORF">DFH94DRAFT_723333</name>
</gene>
<feature type="domain" description="Rit1 N-terminal" evidence="3">
    <location>
        <begin position="6"/>
        <end position="227"/>
    </location>
</feature>
<dbReference type="Pfam" id="PF17184">
    <property type="entry name" value="Rit1_C"/>
    <property type="match status" value="1"/>
</dbReference>
<evidence type="ECO:0000313" key="4">
    <source>
        <dbReference type="EMBL" id="KAF8483662.1"/>
    </source>
</evidence>
<feature type="domain" description="Rit1 DUSP-like" evidence="2">
    <location>
        <begin position="344"/>
        <end position="448"/>
    </location>
</feature>
<dbReference type="Pfam" id="PF04179">
    <property type="entry name" value="Init_tRNA_PT"/>
    <property type="match status" value="1"/>
</dbReference>
<dbReference type="GO" id="GO:0019988">
    <property type="term" value="P:charged-tRNA amino acid modification"/>
    <property type="evidence" value="ECO:0007669"/>
    <property type="project" value="InterPro"/>
</dbReference>
<dbReference type="Proteomes" id="UP000759537">
    <property type="component" value="Unassembled WGS sequence"/>
</dbReference>
<feature type="region of interest" description="Disordered" evidence="1">
    <location>
        <begin position="303"/>
        <end position="337"/>
    </location>
</feature>
<dbReference type="PANTHER" id="PTHR31811">
    <property type="entry name" value="TRNA A64-2'-O-RIBOSYLPHOSPHATE TRANSFERASE"/>
    <property type="match status" value="1"/>
</dbReference>
<dbReference type="InterPro" id="IPR033449">
    <property type="entry name" value="Rit1_N"/>
</dbReference>
<reference evidence="4" key="2">
    <citation type="journal article" date="2020" name="Nat. Commun.">
        <title>Large-scale genome sequencing of mycorrhizal fungi provides insights into the early evolution of symbiotic traits.</title>
        <authorList>
            <person name="Miyauchi S."/>
            <person name="Kiss E."/>
            <person name="Kuo A."/>
            <person name="Drula E."/>
            <person name="Kohler A."/>
            <person name="Sanchez-Garcia M."/>
            <person name="Morin E."/>
            <person name="Andreopoulos B."/>
            <person name="Barry K.W."/>
            <person name="Bonito G."/>
            <person name="Buee M."/>
            <person name="Carver A."/>
            <person name="Chen C."/>
            <person name="Cichocki N."/>
            <person name="Clum A."/>
            <person name="Culley D."/>
            <person name="Crous P.W."/>
            <person name="Fauchery L."/>
            <person name="Girlanda M."/>
            <person name="Hayes R.D."/>
            <person name="Keri Z."/>
            <person name="LaButti K."/>
            <person name="Lipzen A."/>
            <person name="Lombard V."/>
            <person name="Magnuson J."/>
            <person name="Maillard F."/>
            <person name="Murat C."/>
            <person name="Nolan M."/>
            <person name="Ohm R.A."/>
            <person name="Pangilinan J."/>
            <person name="Pereira M.F."/>
            <person name="Perotto S."/>
            <person name="Peter M."/>
            <person name="Pfister S."/>
            <person name="Riley R."/>
            <person name="Sitrit Y."/>
            <person name="Stielow J.B."/>
            <person name="Szollosi G."/>
            <person name="Zifcakova L."/>
            <person name="Stursova M."/>
            <person name="Spatafora J.W."/>
            <person name="Tedersoo L."/>
            <person name="Vaario L.M."/>
            <person name="Yamada A."/>
            <person name="Yan M."/>
            <person name="Wang P."/>
            <person name="Xu J."/>
            <person name="Bruns T."/>
            <person name="Baldrian P."/>
            <person name="Vilgalys R."/>
            <person name="Dunand C."/>
            <person name="Henrissat B."/>
            <person name="Grigoriev I.V."/>
            <person name="Hibbett D."/>
            <person name="Nagy L.G."/>
            <person name="Martin F.M."/>
        </authorList>
    </citation>
    <scope>NUCLEOTIDE SEQUENCE</scope>
    <source>
        <strain evidence="4">Prilba</strain>
    </source>
</reference>
<dbReference type="GO" id="GO:0005737">
    <property type="term" value="C:cytoplasm"/>
    <property type="evidence" value="ECO:0007669"/>
    <property type="project" value="TreeGrafter"/>
</dbReference>
<evidence type="ECO:0000259" key="3">
    <source>
        <dbReference type="Pfam" id="PF17184"/>
    </source>
</evidence>
<evidence type="ECO:0000259" key="2">
    <source>
        <dbReference type="Pfam" id="PF04179"/>
    </source>
</evidence>